<gene>
    <name evidence="8 10" type="primary">thiG</name>
</gene>
<accession>A0A8F1B7G6</accession>
<dbReference type="InterPro" id="IPR033983">
    <property type="entry name" value="Thiazole_synthase_ThiG"/>
</dbReference>
<keyword evidence="10" id="KW-0150">Chloroplast</keyword>
<feature type="binding site" evidence="8">
    <location>
        <position position="170"/>
    </location>
    <ligand>
        <name>1-deoxy-D-xylulose 5-phosphate</name>
        <dbReference type="ChEBI" id="CHEBI:57792"/>
    </ligand>
</feature>
<dbReference type="Gene3D" id="3.20.20.70">
    <property type="entry name" value="Aldolase class I"/>
    <property type="match status" value="1"/>
</dbReference>
<evidence type="ECO:0000256" key="5">
    <source>
        <dbReference type="ARBA" id="ARBA00022977"/>
    </source>
</evidence>
<name>A0A8F1B7G6_9STRA</name>
<evidence type="ECO:0000256" key="1">
    <source>
        <dbReference type="ARBA" id="ARBA00002834"/>
    </source>
</evidence>
<dbReference type="PANTHER" id="PTHR34266">
    <property type="entry name" value="THIAZOLE SYNTHASE"/>
    <property type="match status" value="1"/>
</dbReference>
<dbReference type="CDD" id="cd04728">
    <property type="entry name" value="ThiG"/>
    <property type="match status" value="1"/>
</dbReference>
<proteinExistence type="inferred from homology"/>
<dbReference type="GO" id="GO:0009507">
    <property type="term" value="C:chloroplast"/>
    <property type="evidence" value="ECO:0007669"/>
    <property type="project" value="UniProtKB-SubCell"/>
</dbReference>
<protein>
    <recommendedName>
        <fullName evidence="3 8">Thiazole synthase</fullName>
        <ecNumber evidence="3 8">2.8.1.10</ecNumber>
    </recommendedName>
</protein>
<dbReference type="UniPathway" id="UPA00060"/>
<keyword evidence="10" id="KW-0934">Plastid</keyword>
<dbReference type="EMBL" id="MT383642">
    <property type="protein sequence ID" value="QWM93507.1"/>
    <property type="molecule type" value="Genomic_DNA"/>
</dbReference>
<dbReference type="PANTHER" id="PTHR34266:SF2">
    <property type="entry name" value="THIAZOLE SYNTHASE"/>
    <property type="match status" value="1"/>
</dbReference>
<comment type="function">
    <text evidence="1 8">Catalyzes the rearrangement of 1-deoxy-D-xylulose 5-phosphate (DXP) to produce the thiazole phosphate moiety of thiamine. Sulfur is provided by the thiocarboxylate moiety of the carrier protein ThiS. In vitro, sulfur can be provided by H(2)S.</text>
</comment>
<evidence type="ECO:0000256" key="4">
    <source>
        <dbReference type="ARBA" id="ARBA00022679"/>
    </source>
</evidence>
<keyword evidence="4 8" id="KW-0808">Transferase</keyword>
<dbReference type="GO" id="GO:1990107">
    <property type="term" value="F:thiazole synthase activity"/>
    <property type="evidence" value="ECO:0007669"/>
    <property type="project" value="UniProtKB-EC"/>
</dbReference>
<evidence type="ECO:0000256" key="3">
    <source>
        <dbReference type="ARBA" id="ARBA00011960"/>
    </source>
</evidence>
<comment type="catalytic activity">
    <reaction evidence="7 8">
        <text>[ThiS sulfur-carrier protein]-C-terminal-Gly-aminoethanethioate + 2-iminoacetate + 1-deoxy-D-xylulose 5-phosphate = [ThiS sulfur-carrier protein]-C-terminal Gly-Gly + 2-[(2R,5Z)-2-carboxy-4-methylthiazol-5(2H)-ylidene]ethyl phosphate + 2 H2O + H(+)</text>
        <dbReference type="Rhea" id="RHEA:26297"/>
        <dbReference type="Rhea" id="RHEA-COMP:12909"/>
        <dbReference type="Rhea" id="RHEA-COMP:19908"/>
        <dbReference type="ChEBI" id="CHEBI:15377"/>
        <dbReference type="ChEBI" id="CHEBI:15378"/>
        <dbReference type="ChEBI" id="CHEBI:57792"/>
        <dbReference type="ChEBI" id="CHEBI:62899"/>
        <dbReference type="ChEBI" id="CHEBI:77846"/>
        <dbReference type="ChEBI" id="CHEBI:90778"/>
        <dbReference type="ChEBI" id="CHEBI:232372"/>
        <dbReference type="EC" id="2.8.1.10"/>
    </reaction>
</comment>
<evidence type="ECO:0000259" key="9">
    <source>
        <dbReference type="Pfam" id="PF05690"/>
    </source>
</evidence>
<feature type="binding site" evidence="8">
    <location>
        <begin position="196"/>
        <end position="197"/>
    </location>
    <ligand>
        <name>1-deoxy-D-xylulose 5-phosphate</name>
        <dbReference type="ChEBI" id="CHEBI:57792"/>
    </ligand>
</feature>
<dbReference type="HAMAP" id="MF_00443">
    <property type="entry name" value="ThiG"/>
    <property type="match status" value="1"/>
</dbReference>
<dbReference type="AlphaFoldDB" id="A0A8F1B7G6"/>
<dbReference type="GeneID" id="67123680"/>
<evidence type="ECO:0000256" key="2">
    <source>
        <dbReference type="ARBA" id="ARBA00004948"/>
    </source>
</evidence>
<feature type="active site" description="Schiff-base intermediate with DXP" evidence="8">
    <location>
        <position position="109"/>
    </location>
</feature>
<dbReference type="RefSeq" id="YP_010134018.1">
    <property type="nucleotide sequence ID" value="NC_056791.1"/>
</dbReference>
<organism evidence="10">
    <name type="scientific">Tryblionella apiculata</name>
    <dbReference type="NCBI Taxonomy" id="1003145"/>
    <lineage>
        <taxon>Eukaryota</taxon>
        <taxon>Sar</taxon>
        <taxon>Stramenopiles</taxon>
        <taxon>Ochrophyta</taxon>
        <taxon>Bacillariophyta</taxon>
        <taxon>Bacillariophyceae</taxon>
        <taxon>Bacillariophycidae</taxon>
        <taxon>Bacillariales</taxon>
        <taxon>Bacillariaceae</taxon>
        <taxon>Tryblionella</taxon>
    </lineage>
</organism>
<dbReference type="InterPro" id="IPR008867">
    <property type="entry name" value="ThiG"/>
</dbReference>
<comment type="pathway">
    <text evidence="2 8">Cofactor biosynthesis; thiamine diphosphate biosynthesis.</text>
</comment>
<sequence length="269" mass="29026">MKNDFDQLKIGNKVFNSRLMLGSGKYRTANDALESIESSECEIVTVAIRRLPTNLKNDTTSFLNNLDWNKLWLLPNTAGSQTAEEAIRMAFLGHELACQLGQEDNFFVKLEVISDPKYLLPDPIGTLKAAEFLVKKGFTVLPYINADPMLALHLEDLGCATVMPLGSPIGSGQGLNNLANISIIIENAQVPVIVDAGIGAPSEATAAMELGADGILLNTAVAQSKNPSQMALAMNLGVKSGRLAYLAGRMEKKHYADASSPLNQISKFY</sequence>
<comment type="similarity">
    <text evidence="8">Belongs to the ThiG family.</text>
</comment>
<evidence type="ECO:0000256" key="8">
    <source>
        <dbReference type="HAMAP-Rule" id="MF_00443"/>
    </source>
</evidence>
<keyword evidence="6 8" id="KW-0704">Schiff base</keyword>
<geneLocation type="chloroplast" evidence="10"/>
<dbReference type="InterPro" id="IPR013785">
    <property type="entry name" value="Aldolase_TIM"/>
</dbReference>
<evidence type="ECO:0000256" key="7">
    <source>
        <dbReference type="ARBA" id="ARBA00049897"/>
    </source>
</evidence>
<dbReference type="EC" id="2.8.1.10" evidence="3 8"/>
<feature type="binding site" evidence="8">
    <location>
        <begin position="218"/>
        <end position="219"/>
    </location>
    <ligand>
        <name>1-deoxy-D-xylulose 5-phosphate</name>
        <dbReference type="ChEBI" id="CHEBI:57792"/>
    </ligand>
</feature>
<keyword evidence="5 8" id="KW-0784">Thiamine biosynthesis</keyword>
<evidence type="ECO:0000256" key="6">
    <source>
        <dbReference type="ARBA" id="ARBA00023270"/>
    </source>
</evidence>
<dbReference type="GO" id="GO:0009229">
    <property type="term" value="P:thiamine diphosphate biosynthetic process"/>
    <property type="evidence" value="ECO:0007669"/>
    <property type="project" value="UniProtKB-UniRule"/>
</dbReference>
<reference evidence="10" key="1">
    <citation type="journal article" date="2021" name="Ecol Indic">
        <title>Morphological and molecular identification reveals that waters from an isolated oasis in Tamanrasset (extreme South of Algerian Sahara) are colonized by opportunistic and pollution-tolerant diatom species.</title>
        <authorList>
            <person name="Gastineau R."/>
            <person name="Hamedi C."/>
            <person name="Baba Hamed M.B."/>
            <person name="Abi-Ayad S.-M.E.-A."/>
            <person name="Bak M."/>
            <person name="Lemieux C."/>
            <person name="Turmel M."/>
            <person name="Dobosz S."/>
            <person name="Wrobel R.J."/>
            <person name="Kierzek A."/>
            <person name="Lange-Bertalot H."/>
            <person name="Witkowski A."/>
        </authorList>
    </citation>
    <scope>NUCLEOTIDE SEQUENCE</scope>
    <source>
        <strain evidence="10">SZCZR1825</strain>
    </source>
</reference>
<feature type="domain" description="Thiazole synthase ThiG" evidence="9">
    <location>
        <begin position="9"/>
        <end position="261"/>
    </location>
</feature>
<dbReference type="SUPFAM" id="SSF110399">
    <property type="entry name" value="ThiG-like"/>
    <property type="match status" value="1"/>
</dbReference>
<comment type="subcellular location">
    <subcellularLocation>
        <location evidence="8">Plastid</location>
        <location evidence="8">Chloroplast</location>
    </subcellularLocation>
</comment>
<dbReference type="Pfam" id="PF05690">
    <property type="entry name" value="ThiG"/>
    <property type="match status" value="1"/>
</dbReference>
<comment type="subunit">
    <text evidence="8">Homotetramer. Forms heterodimers with either ThiH or ThiS.</text>
</comment>
<evidence type="ECO:0000313" key="10">
    <source>
        <dbReference type="EMBL" id="QWM93507.1"/>
    </source>
</evidence>